<organism evidence="10 12">
    <name type="scientific">Candidatus Cryosericum odellii</name>
    <dbReference type="NCBI Taxonomy" id="2290917"/>
    <lineage>
        <taxon>Bacteria</taxon>
        <taxon>Pseudomonadati</taxon>
        <taxon>Caldisericota/Cryosericota group</taxon>
        <taxon>Candidatus Cryosericota</taxon>
        <taxon>Candidatus Cryosericia</taxon>
        <taxon>Candidatus Cryosericales</taxon>
        <taxon>Candidatus Cryosericaceae</taxon>
        <taxon>Candidatus Cryosericum</taxon>
    </lineage>
</organism>
<comment type="similarity">
    <text evidence="6 7">Belongs to the class I-like SAM-binding methyltransferase superfamily. C5-methyltransferase family.</text>
</comment>
<keyword evidence="4" id="KW-0680">Restriction system</keyword>
<dbReference type="PROSITE" id="PS51679">
    <property type="entry name" value="SAM_MT_C5"/>
    <property type="match status" value="1"/>
</dbReference>
<evidence type="ECO:0000256" key="3">
    <source>
        <dbReference type="ARBA" id="ARBA00022691"/>
    </source>
</evidence>
<dbReference type="PANTHER" id="PTHR10629">
    <property type="entry name" value="CYTOSINE-SPECIFIC METHYLTRANSFERASE"/>
    <property type="match status" value="1"/>
</dbReference>
<dbReference type="InterPro" id="IPR050390">
    <property type="entry name" value="C5-Methyltransferase"/>
</dbReference>
<evidence type="ECO:0000256" key="8">
    <source>
        <dbReference type="RuleBase" id="RU000417"/>
    </source>
</evidence>
<protein>
    <recommendedName>
        <fullName evidence="8">Cytosine-specific methyltransferase</fullName>
        <ecNumber evidence="8">2.1.1.37</ecNumber>
    </recommendedName>
</protein>
<evidence type="ECO:0000256" key="7">
    <source>
        <dbReference type="RuleBase" id="RU000416"/>
    </source>
</evidence>
<dbReference type="EMBL" id="QXIU01000200">
    <property type="protein sequence ID" value="RIE08447.1"/>
    <property type="molecule type" value="Genomic_DNA"/>
</dbReference>
<dbReference type="AlphaFoldDB" id="A0A398D7N9"/>
<dbReference type="InterPro" id="IPR018117">
    <property type="entry name" value="C5_DNA_meth_AS"/>
</dbReference>
<dbReference type="PANTHER" id="PTHR10629:SF52">
    <property type="entry name" value="DNA (CYTOSINE-5)-METHYLTRANSFERASE 1"/>
    <property type="match status" value="1"/>
</dbReference>
<dbReference type="PRINTS" id="PR00105">
    <property type="entry name" value="C5METTRFRASE"/>
</dbReference>
<evidence type="ECO:0000313" key="12">
    <source>
        <dbReference type="Proteomes" id="UP000266489"/>
    </source>
</evidence>
<feature type="active site" evidence="6">
    <location>
        <position position="77"/>
    </location>
</feature>
<sequence length="341" mass="37536">MDLFCGCGGMTVGLDQAGFTVLSAIDNDPLAVETYRMNHDEVRVIEGDIRKADPLAVAREVGLEPRTLDLLAGCPPCQGFSSLRTCNGAHTVDDPRNDLLFEFLRFVEALMPRAIMFENVPGLVNDPKFSQFCRRLAEIGYLYSAPQVLNAADYGVPQRRRRLFMAAGLGFPVGLCPPVHQHCSVREAIGDLPSPGTGDDPLQNVPERHSDEVMRRIRAIPKDGGSRLDLGRDQQLKCHRKCNGFKDIYGRLSWDAVAPTITSGCTNPSKGRFLHPEQDRALTLREAALLQSFPSDYKFSMRGGKTGASRMIGNAVPPELARCQALQLRAALERQASKSQQ</sequence>
<evidence type="ECO:0000256" key="1">
    <source>
        <dbReference type="ARBA" id="ARBA00022603"/>
    </source>
</evidence>
<dbReference type="GO" id="GO:0003677">
    <property type="term" value="F:DNA binding"/>
    <property type="evidence" value="ECO:0007669"/>
    <property type="project" value="TreeGrafter"/>
</dbReference>
<dbReference type="GO" id="GO:0009307">
    <property type="term" value="P:DNA restriction-modification system"/>
    <property type="evidence" value="ECO:0007669"/>
    <property type="project" value="UniProtKB-KW"/>
</dbReference>
<dbReference type="GO" id="GO:0032259">
    <property type="term" value="P:methylation"/>
    <property type="evidence" value="ECO:0007669"/>
    <property type="project" value="UniProtKB-KW"/>
</dbReference>
<evidence type="ECO:0000313" key="9">
    <source>
        <dbReference type="EMBL" id="RIE07233.1"/>
    </source>
</evidence>
<keyword evidence="11" id="KW-1185">Reference proteome</keyword>
<accession>A0A398CXG3</accession>
<reference evidence="11 12" key="1">
    <citation type="submission" date="2018-09" db="EMBL/GenBank/DDBJ databases">
        <title>Discovery and Ecogenomic Context for Candidatus Cryosericales, a Global Caldiserica Order Active in Thawing Permafrost.</title>
        <authorList>
            <person name="Martinez M.A."/>
            <person name="Woodcroft B.J."/>
            <person name="Ignacio Espinoza J.C."/>
            <person name="Zayed A."/>
            <person name="Singleton C.M."/>
            <person name="Boyd J."/>
            <person name="Li Y.-F."/>
            <person name="Purvine S."/>
            <person name="Maughan H."/>
            <person name="Hodgkins S.B."/>
            <person name="Anderson D."/>
            <person name="Sederholm M."/>
            <person name="Temperton B."/>
            <person name="Saleska S.R."/>
            <person name="Tyson G.W."/>
            <person name="Rich V.I."/>
        </authorList>
    </citation>
    <scope>NUCLEOTIDE SEQUENCE [LARGE SCALE GENOMIC DNA]</scope>
    <source>
        <strain evidence="10 12">SMC5</strain>
        <strain evidence="9 11">SMC6</strain>
    </source>
</reference>
<proteinExistence type="inferred from homology"/>
<keyword evidence="2 6" id="KW-0808">Transferase</keyword>
<dbReference type="RefSeq" id="WP_119120294.1">
    <property type="nucleotide sequence ID" value="NZ_QXIT01000123.1"/>
</dbReference>
<dbReference type="OrthoDB" id="9813719at2"/>
<evidence type="ECO:0000313" key="10">
    <source>
        <dbReference type="EMBL" id="RIE08447.1"/>
    </source>
</evidence>
<dbReference type="EC" id="2.1.1.37" evidence="8"/>
<dbReference type="EMBL" id="QXIT01000123">
    <property type="protein sequence ID" value="RIE07233.1"/>
    <property type="molecule type" value="Genomic_DNA"/>
</dbReference>
<dbReference type="Proteomes" id="UP000266260">
    <property type="component" value="Unassembled WGS sequence"/>
</dbReference>
<dbReference type="Pfam" id="PF00145">
    <property type="entry name" value="DNA_methylase"/>
    <property type="match status" value="1"/>
</dbReference>
<dbReference type="Gene3D" id="3.40.50.150">
    <property type="entry name" value="Vaccinia Virus protein VP39"/>
    <property type="match status" value="1"/>
</dbReference>
<evidence type="ECO:0000256" key="6">
    <source>
        <dbReference type="PROSITE-ProRule" id="PRU01016"/>
    </source>
</evidence>
<keyword evidence="1 6" id="KW-0489">Methyltransferase</keyword>
<dbReference type="GO" id="GO:0044027">
    <property type="term" value="P:negative regulation of gene expression via chromosomal CpG island methylation"/>
    <property type="evidence" value="ECO:0007669"/>
    <property type="project" value="TreeGrafter"/>
</dbReference>
<accession>A0A398D7N9</accession>
<gene>
    <name evidence="10" type="ORF">SMC5_07990</name>
    <name evidence="9" type="ORF">SMC6_07160</name>
</gene>
<dbReference type="GO" id="GO:0003886">
    <property type="term" value="F:DNA (cytosine-5-)-methyltransferase activity"/>
    <property type="evidence" value="ECO:0007669"/>
    <property type="project" value="UniProtKB-EC"/>
</dbReference>
<dbReference type="Proteomes" id="UP000266489">
    <property type="component" value="Unassembled WGS sequence"/>
</dbReference>
<dbReference type="PROSITE" id="PS00094">
    <property type="entry name" value="C5_MTASE_1"/>
    <property type="match status" value="1"/>
</dbReference>
<name>A0A398D7N9_9BACT</name>
<dbReference type="InterPro" id="IPR029063">
    <property type="entry name" value="SAM-dependent_MTases_sf"/>
</dbReference>
<evidence type="ECO:0000256" key="2">
    <source>
        <dbReference type="ARBA" id="ARBA00022679"/>
    </source>
</evidence>
<evidence type="ECO:0000256" key="4">
    <source>
        <dbReference type="ARBA" id="ARBA00022747"/>
    </source>
</evidence>
<keyword evidence="3 6" id="KW-0949">S-adenosyl-L-methionine</keyword>
<evidence type="ECO:0000256" key="5">
    <source>
        <dbReference type="ARBA" id="ARBA00047422"/>
    </source>
</evidence>
<evidence type="ECO:0000313" key="11">
    <source>
        <dbReference type="Proteomes" id="UP000266260"/>
    </source>
</evidence>
<dbReference type="SUPFAM" id="SSF53335">
    <property type="entry name" value="S-adenosyl-L-methionine-dependent methyltransferases"/>
    <property type="match status" value="1"/>
</dbReference>
<comment type="caution">
    <text evidence="10">The sequence shown here is derived from an EMBL/GenBank/DDBJ whole genome shotgun (WGS) entry which is preliminary data.</text>
</comment>
<dbReference type="NCBIfam" id="TIGR00675">
    <property type="entry name" value="dcm"/>
    <property type="match status" value="1"/>
</dbReference>
<comment type="catalytic activity">
    <reaction evidence="5 8">
        <text>a 2'-deoxycytidine in DNA + S-adenosyl-L-methionine = a 5-methyl-2'-deoxycytidine in DNA + S-adenosyl-L-homocysteine + H(+)</text>
        <dbReference type="Rhea" id="RHEA:13681"/>
        <dbReference type="Rhea" id="RHEA-COMP:11369"/>
        <dbReference type="Rhea" id="RHEA-COMP:11370"/>
        <dbReference type="ChEBI" id="CHEBI:15378"/>
        <dbReference type="ChEBI" id="CHEBI:57856"/>
        <dbReference type="ChEBI" id="CHEBI:59789"/>
        <dbReference type="ChEBI" id="CHEBI:85452"/>
        <dbReference type="ChEBI" id="CHEBI:85454"/>
        <dbReference type="EC" id="2.1.1.37"/>
    </reaction>
</comment>
<dbReference type="InterPro" id="IPR001525">
    <property type="entry name" value="C5_MeTfrase"/>
</dbReference>
<dbReference type="Gene3D" id="3.90.120.10">
    <property type="entry name" value="DNA Methylase, subunit A, domain 2"/>
    <property type="match status" value="1"/>
</dbReference>